<dbReference type="AlphaFoldDB" id="A0A0H4VLV4"/>
<keyword evidence="4" id="KW-1185">Reference proteome</keyword>
<dbReference type="InterPro" id="IPR007372">
    <property type="entry name" value="Lipid/polyisoprenoid-bd_YceI"/>
</dbReference>
<dbReference type="PROSITE" id="PS51257">
    <property type="entry name" value="PROKAR_LIPOPROTEIN"/>
    <property type="match status" value="1"/>
</dbReference>
<dbReference type="PANTHER" id="PTHR34406">
    <property type="entry name" value="PROTEIN YCEI"/>
    <property type="match status" value="1"/>
</dbReference>
<reference evidence="3 4" key="1">
    <citation type="submission" date="2015-01" db="EMBL/GenBank/DDBJ databases">
        <title>Rufibacter sp./DG31D/ whole genome sequencing.</title>
        <authorList>
            <person name="Kim M.K."/>
            <person name="Srinivasan S."/>
            <person name="Lee J.-J."/>
        </authorList>
    </citation>
    <scope>NUCLEOTIDE SEQUENCE [LARGE SCALE GENOMIC DNA]</scope>
    <source>
        <strain evidence="3 4">DG31D</strain>
    </source>
</reference>
<protein>
    <recommendedName>
        <fullName evidence="2">Lipid/polyisoprenoid-binding YceI-like domain-containing protein</fullName>
    </recommendedName>
</protein>
<dbReference type="RefSeq" id="WP_048921843.1">
    <property type="nucleotide sequence ID" value="NZ_CP010777.1"/>
</dbReference>
<evidence type="ECO:0000313" key="4">
    <source>
        <dbReference type="Proteomes" id="UP000036458"/>
    </source>
</evidence>
<dbReference type="InterPro" id="IPR036761">
    <property type="entry name" value="TTHA0802/YceI-like_sf"/>
</dbReference>
<feature type="domain" description="Lipid/polyisoprenoid-binding YceI-like" evidence="2">
    <location>
        <begin position="43"/>
        <end position="219"/>
    </location>
</feature>
<dbReference type="PANTHER" id="PTHR34406:SF1">
    <property type="entry name" value="PROTEIN YCEI"/>
    <property type="match status" value="1"/>
</dbReference>
<dbReference type="PATRIC" id="fig|1379910.4.peg.3507"/>
<dbReference type="Gene3D" id="2.40.128.110">
    <property type="entry name" value="Lipid/polyisoprenoid-binding, YceI-like"/>
    <property type="match status" value="1"/>
</dbReference>
<dbReference type="EMBL" id="CP010777">
    <property type="protein sequence ID" value="AKQ46800.1"/>
    <property type="molecule type" value="Genomic_DNA"/>
</dbReference>
<feature type="signal peptide" evidence="1">
    <location>
        <begin position="1"/>
        <end position="17"/>
    </location>
</feature>
<proteinExistence type="predicted"/>
<dbReference type="SUPFAM" id="SSF101874">
    <property type="entry name" value="YceI-like"/>
    <property type="match status" value="1"/>
</dbReference>
<name>A0A0H4VLV4_9BACT</name>
<dbReference type="OrthoDB" id="951410at2"/>
<keyword evidence="1" id="KW-0732">Signal</keyword>
<evidence type="ECO:0000313" key="3">
    <source>
        <dbReference type="EMBL" id="AKQ46800.1"/>
    </source>
</evidence>
<accession>A0A0H4VLV4</accession>
<dbReference type="SMART" id="SM00867">
    <property type="entry name" value="YceI"/>
    <property type="match status" value="1"/>
</dbReference>
<sequence length="221" mass="23940">MKLHSIILALALGTALASCNQAPTGDKATIGDKQQAADASGQTFVVDTTSSVVQFTGNGVGKNHPGTFKLLSGEVAVANNQITGGKFVIDIKSLELKQQEEMFQTKLKPHLLSGDFFDAEKFGTAQFEITKVEPFKADGKDTSLVAGANFSVSGNFTLKGVTKNITFPARIELNGNDMETEANFNIDRRQWQMNYGNDKTLGDKFISETVNIELDLEAKKK</sequence>
<feature type="chain" id="PRO_5005211969" description="Lipid/polyisoprenoid-binding YceI-like domain-containing protein" evidence="1">
    <location>
        <begin position="18"/>
        <end position="221"/>
    </location>
</feature>
<organism evidence="3 4">
    <name type="scientific">Rufibacter radiotolerans</name>
    <dbReference type="NCBI Taxonomy" id="1379910"/>
    <lineage>
        <taxon>Bacteria</taxon>
        <taxon>Pseudomonadati</taxon>
        <taxon>Bacteroidota</taxon>
        <taxon>Cytophagia</taxon>
        <taxon>Cytophagales</taxon>
        <taxon>Hymenobacteraceae</taxon>
        <taxon>Rufibacter</taxon>
    </lineage>
</organism>
<gene>
    <name evidence="3" type="ORF">TH63_16075</name>
</gene>
<dbReference type="Proteomes" id="UP000036458">
    <property type="component" value="Chromosome"/>
</dbReference>
<evidence type="ECO:0000256" key="1">
    <source>
        <dbReference type="SAM" id="SignalP"/>
    </source>
</evidence>
<evidence type="ECO:0000259" key="2">
    <source>
        <dbReference type="SMART" id="SM00867"/>
    </source>
</evidence>
<dbReference type="KEGG" id="ruf:TH63_16075"/>
<dbReference type="Pfam" id="PF04264">
    <property type="entry name" value="YceI"/>
    <property type="match status" value="1"/>
</dbReference>